<dbReference type="Proteomes" id="UP000198508">
    <property type="component" value="Unassembled WGS sequence"/>
</dbReference>
<evidence type="ECO:0000313" key="6">
    <source>
        <dbReference type="EMBL" id="SEU09941.1"/>
    </source>
</evidence>
<protein>
    <submittedName>
        <fullName evidence="6">cAMP-binding domain of CRP or a regulatory subunit of cAMP-dependent protein kinases</fullName>
    </submittedName>
</protein>
<dbReference type="AlphaFoldDB" id="A0A1I0JKA4"/>
<keyword evidence="2" id="KW-0238">DNA-binding</keyword>
<proteinExistence type="predicted"/>
<gene>
    <name evidence="6" type="ORF">SAMN05216313_13058</name>
</gene>
<dbReference type="RefSeq" id="WP_092369154.1">
    <property type="nucleotide sequence ID" value="NZ_CABJCG010000024.1"/>
</dbReference>
<evidence type="ECO:0000313" key="7">
    <source>
        <dbReference type="Proteomes" id="UP000198508"/>
    </source>
</evidence>
<dbReference type="InterPro" id="IPR036390">
    <property type="entry name" value="WH_DNA-bd_sf"/>
</dbReference>
<name>A0A1I0JKA4_9FIRM</name>
<keyword evidence="6" id="KW-0808">Transferase</keyword>
<keyword evidence="6" id="KW-0418">Kinase</keyword>
<organism evidence="6 7">
    <name type="scientific">Enterocloster lavalensis</name>
    <dbReference type="NCBI Taxonomy" id="460384"/>
    <lineage>
        <taxon>Bacteria</taxon>
        <taxon>Bacillati</taxon>
        <taxon>Bacillota</taxon>
        <taxon>Clostridia</taxon>
        <taxon>Lachnospirales</taxon>
        <taxon>Lachnospiraceae</taxon>
        <taxon>Enterocloster</taxon>
    </lineage>
</organism>
<evidence type="ECO:0000256" key="3">
    <source>
        <dbReference type="ARBA" id="ARBA00023163"/>
    </source>
</evidence>
<dbReference type="SUPFAM" id="SSF51206">
    <property type="entry name" value="cAMP-binding domain-like"/>
    <property type="match status" value="1"/>
</dbReference>
<dbReference type="Gene3D" id="2.60.120.10">
    <property type="entry name" value="Jelly Rolls"/>
    <property type="match status" value="1"/>
</dbReference>
<dbReference type="GeneID" id="93277676"/>
<evidence type="ECO:0000259" key="5">
    <source>
        <dbReference type="Pfam" id="PF13545"/>
    </source>
</evidence>
<feature type="domain" description="Cyclic nucleotide-binding" evidence="4">
    <location>
        <begin position="33"/>
        <end position="120"/>
    </location>
</feature>
<feature type="domain" description="HTH crp-type" evidence="5">
    <location>
        <begin position="153"/>
        <end position="221"/>
    </location>
</feature>
<dbReference type="InterPro" id="IPR014710">
    <property type="entry name" value="RmlC-like_jellyroll"/>
</dbReference>
<keyword evidence="7" id="KW-1185">Reference proteome</keyword>
<dbReference type="GO" id="GO:0006355">
    <property type="term" value="P:regulation of DNA-templated transcription"/>
    <property type="evidence" value="ECO:0007669"/>
    <property type="project" value="InterPro"/>
</dbReference>
<evidence type="ECO:0000256" key="1">
    <source>
        <dbReference type="ARBA" id="ARBA00023015"/>
    </source>
</evidence>
<dbReference type="InterPro" id="IPR000595">
    <property type="entry name" value="cNMP-bd_dom"/>
</dbReference>
<keyword evidence="1" id="KW-0805">Transcription regulation</keyword>
<sequence length="223" mass="26122">MHDYFTITGNSCRIPFADLCRRDARYQSYFTKKEYQGSQCIHPQGTKINHFGIVVSGILKAVDNTLDGTEMCHAYFEPKDIFPEFLYFSGERYYTYSLYAEKKSTVIWVPVYVMEEMLSKDQQLMYALLLYISQRGLKNQLYLHCLNYQTIRERVAYWIVGMNNLAPNEAVHMPCSQAVLANMLHVSRASLNQELKLMEKEGFFKIVKKEMREVDMGRLNELL</sequence>
<dbReference type="EMBL" id="FOIM01000030">
    <property type="protein sequence ID" value="SEU09941.1"/>
    <property type="molecule type" value="Genomic_DNA"/>
</dbReference>
<evidence type="ECO:0000256" key="2">
    <source>
        <dbReference type="ARBA" id="ARBA00023125"/>
    </source>
</evidence>
<dbReference type="Pfam" id="PF13545">
    <property type="entry name" value="HTH_Crp_2"/>
    <property type="match status" value="1"/>
</dbReference>
<dbReference type="GO" id="GO:0003677">
    <property type="term" value="F:DNA binding"/>
    <property type="evidence" value="ECO:0007669"/>
    <property type="project" value="UniProtKB-KW"/>
</dbReference>
<dbReference type="STRING" id="460384.SAMN05216313_13058"/>
<evidence type="ECO:0000259" key="4">
    <source>
        <dbReference type="Pfam" id="PF00027"/>
    </source>
</evidence>
<dbReference type="SUPFAM" id="SSF46785">
    <property type="entry name" value="Winged helix' DNA-binding domain"/>
    <property type="match status" value="1"/>
</dbReference>
<dbReference type="Pfam" id="PF00027">
    <property type="entry name" value="cNMP_binding"/>
    <property type="match status" value="1"/>
</dbReference>
<accession>A0A1I0JKA4</accession>
<keyword evidence="3" id="KW-0804">Transcription</keyword>
<dbReference type="CDD" id="cd00038">
    <property type="entry name" value="CAP_ED"/>
    <property type="match status" value="1"/>
</dbReference>
<reference evidence="7" key="1">
    <citation type="submission" date="2016-10" db="EMBL/GenBank/DDBJ databases">
        <authorList>
            <person name="Varghese N."/>
            <person name="Submissions S."/>
        </authorList>
    </citation>
    <scope>NUCLEOTIDE SEQUENCE [LARGE SCALE GENOMIC DNA]</scope>
    <source>
        <strain evidence="7">NLAE-zl-G277</strain>
    </source>
</reference>
<dbReference type="InterPro" id="IPR012318">
    <property type="entry name" value="HTH_CRP"/>
</dbReference>
<dbReference type="InterPro" id="IPR018490">
    <property type="entry name" value="cNMP-bd_dom_sf"/>
</dbReference>
<dbReference type="GO" id="GO:0016301">
    <property type="term" value="F:kinase activity"/>
    <property type="evidence" value="ECO:0007669"/>
    <property type="project" value="UniProtKB-KW"/>
</dbReference>